<proteinExistence type="predicted"/>
<dbReference type="InterPro" id="IPR019734">
    <property type="entry name" value="TPR_rpt"/>
</dbReference>
<keyword evidence="3" id="KW-1185">Reference proteome</keyword>
<protein>
    <submittedName>
        <fullName evidence="2">Tol-pal system protein YbgF</fullName>
    </submittedName>
</protein>
<evidence type="ECO:0000313" key="2">
    <source>
        <dbReference type="EMBL" id="TWU43954.1"/>
    </source>
</evidence>
<evidence type="ECO:0000256" key="1">
    <source>
        <dbReference type="PROSITE-ProRule" id="PRU00339"/>
    </source>
</evidence>
<dbReference type="Proteomes" id="UP000315471">
    <property type="component" value="Unassembled WGS sequence"/>
</dbReference>
<sequence>MFMNYCLVLLFGVSLVFSLRFLVAKPVKSFDPHVIRRKPWRLLLGANPKTKLLAAVLISVVTATTQVSGAEESSEAAIAVYADAANFQTNGAIELAIESWKKFLADYPNDPMASKAAHYLGVCYMQQEEPDYAAAAASFGKALADSDYDLREESLANQGWCLYSAAGEAPSRDAAKLKETIESFSQLRSEFPKSQFLDRSLFYSGEAAYGLGNPKQAIELYNELLALPDAKESPLRCDALYARGVAYEELDQFDHAVSSFLQLLSTCDRNELITDVRLRLGDTAIMRKDYDEAITQFDQAFTVAENDDDKSYALFRQAYALVQADRSGEAAEKYEQLLKEYPNSANAAAATLASAQSTYRSGDADEAAKRFERVLELNLPEASTEAAHWLSRIYLSKNDPETAQQIVRRQLAQLKQQAPGAGGPFELELKLDLAEALSMNPDTIEQSFAEFHAVYKASPDGPTAPRALYNSAFSSLQLNRPEQAIEMAAEFIDRFPDDMLAPDVRFIQAEGLFFTQKYDQAAAIYQALLIAKDLGDEFQRPLWVLRAAAALNADGELDQSIELLRKETPKLPQPDQRAEAQMMLGQALMASEKYVEAGAAFKACHTAAPDWPRADEALLLAGQSFFLAGQKQQAQTIWRQIIDAQPDGRMADQSRYKLAQIAANQGDPQTAIELYDKIIASKADPGLMPYAFYSRALLQMDEAEYQQAIDSLDTLLSQYEQHPIRGEALLARGMSYRNLNQLDPARSDLEDYLALQPTGVDLGHGLYELALVDQKQNKPLQAAERLNRIVEQVPDYPSIDKVLYELGWSYRESEQNEAAVDIFTRLVDQSSDNSLTSEAAYYLGQSYYESKDWQQAAKYFASAAEKSEEAELSEKSLYRLGWSWFKANDLAAAESAFAKQAAKHPDGALTLDALMMVGESRFNRNDYQAALEAYRVARERIDSNDETSKTIRDANDRQVRELILLHGGQSAAQLQEWQQAIEWYDELRFRFPSTAYLAQVFYETGFAYQQFQDDEKALQMYGEVANNYRNVVAARARFMMGQIQFANKRFDLAIPEFQRVIYGFGAEKSAEPIKDWQAKSGFEAARCSEILAQQARTPSAKQKALGFATKFYEYVVSKHPNHELAEKSQSRLEALQNK</sequence>
<reference evidence="2 3" key="1">
    <citation type="submission" date="2019-02" db="EMBL/GenBank/DDBJ databases">
        <title>Deep-cultivation of Planctomycetes and their phenomic and genomic characterization uncovers novel biology.</title>
        <authorList>
            <person name="Wiegand S."/>
            <person name="Jogler M."/>
            <person name="Boedeker C."/>
            <person name="Pinto D."/>
            <person name="Vollmers J."/>
            <person name="Rivas-Marin E."/>
            <person name="Kohn T."/>
            <person name="Peeters S.H."/>
            <person name="Heuer A."/>
            <person name="Rast P."/>
            <person name="Oberbeckmann S."/>
            <person name="Bunk B."/>
            <person name="Jeske O."/>
            <person name="Meyerdierks A."/>
            <person name="Storesund J.E."/>
            <person name="Kallscheuer N."/>
            <person name="Luecker S."/>
            <person name="Lage O.M."/>
            <person name="Pohl T."/>
            <person name="Merkel B.J."/>
            <person name="Hornburger P."/>
            <person name="Mueller R.-W."/>
            <person name="Bruemmer F."/>
            <person name="Labrenz M."/>
            <person name="Spormann A.M."/>
            <person name="Op Den Camp H."/>
            <person name="Overmann J."/>
            <person name="Amann R."/>
            <person name="Jetten M.S.M."/>
            <person name="Mascher T."/>
            <person name="Medema M.H."/>
            <person name="Devos D.P."/>
            <person name="Kaster A.-K."/>
            <person name="Ovreas L."/>
            <person name="Rohde M."/>
            <person name="Galperin M.Y."/>
            <person name="Jogler C."/>
        </authorList>
    </citation>
    <scope>NUCLEOTIDE SEQUENCE [LARGE SCALE GENOMIC DNA]</scope>
    <source>
        <strain evidence="2 3">Q31b</strain>
    </source>
</reference>
<comment type="caution">
    <text evidence="2">The sequence shown here is derived from an EMBL/GenBank/DDBJ whole genome shotgun (WGS) entry which is preliminary data.</text>
</comment>
<dbReference type="EMBL" id="SJPY01000002">
    <property type="protein sequence ID" value="TWU43954.1"/>
    <property type="molecule type" value="Genomic_DNA"/>
</dbReference>
<dbReference type="PANTHER" id="PTHR12558">
    <property type="entry name" value="CELL DIVISION CYCLE 16,23,27"/>
    <property type="match status" value="1"/>
</dbReference>
<feature type="repeat" description="TPR" evidence="1">
    <location>
        <begin position="800"/>
        <end position="833"/>
    </location>
</feature>
<dbReference type="InterPro" id="IPR011990">
    <property type="entry name" value="TPR-like_helical_dom_sf"/>
</dbReference>
<dbReference type="PANTHER" id="PTHR12558:SF13">
    <property type="entry name" value="CELL DIVISION CYCLE PROTEIN 27 HOMOLOG"/>
    <property type="match status" value="1"/>
</dbReference>
<dbReference type="SMART" id="SM00671">
    <property type="entry name" value="SEL1"/>
    <property type="match status" value="3"/>
</dbReference>
<dbReference type="Pfam" id="PF13432">
    <property type="entry name" value="TPR_16"/>
    <property type="match status" value="7"/>
</dbReference>
<dbReference type="Gene3D" id="1.25.40.10">
    <property type="entry name" value="Tetratricopeptide repeat domain"/>
    <property type="match status" value="9"/>
</dbReference>
<dbReference type="SUPFAM" id="SSF48452">
    <property type="entry name" value="TPR-like"/>
    <property type="match status" value="6"/>
</dbReference>
<dbReference type="PROSITE" id="PS50005">
    <property type="entry name" value="TPR"/>
    <property type="match status" value="3"/>
</dbReference>
<gene>
    <name evidence="2" type="ORF">Q31b_14880</name>
</gene>
<dbReference type="SMART" id="SM00028">
    <property type="entry name" value="TPR"/>
    <property type="match status" value="19"/>
</dbReference>
<accession>A0A5C6E5W7</accession>
<organism evidence="2 3">
    <name type="scientific">Novipirellula aureliae</name>
    <dbReference type="NCBI Taxonomy" id="2527966"/>
    <lineage>
        <taxon>Bacteria</taxon>
        <taxon>Pseudomonadati</taxon>
        <taxon>Planctomycetota</taxon>
        <taxon>Planctomycetia</taxon>
        <taxon>Pirellulales</taxon>
        <taxon>Pirellulaceae</taxon>
        <taxon>Novipirellula</taxon>
    </lineage>
</organism>
<evidence type="ECO:0000313" key="3">
    <source>
        <dbReference type="Proteomes" id="UP000315471"/>
    </source>
</evidence>
<dbReference type="InterPro" id="IPR006597">
    <property type="entry name" value="Sel1-like"/>
</dbReference>
<keyword evidence="1" id="KW-0802">TPR repeat</keyword>
<name>A0A5C6E5W7_9BACT</name>
<dbReference type="Pfam" id="PF13174">
    <property type="entry name" value="TPR_6"/>
    <property type="match status" value="2"/>
</dbReference>
<feature type="repeat" description="TPR" evidence="1">
    <location>
        <begin position="837"/>
        <end position="870"/>
    </location>
</feature>
<dbReference type="AlphaFoldDB" id="A0A5C6E5W7"/>
<feature type="repeat" description="TPR" evidence="1">
    <location>
        <begin position="274"/>
        <end position="307"/>
    </location>
</feature>